<dbReference type="Pfam" id="PF00909">
    <property type="entry name" value="Ammonium_transp"/>
    <property type="match status" value="1"/>
</dbReference>
<dbReference type="InterPro" id="IPR029020">
    <property type="entry name" value="Ammonium/urea_transptr"/>
</dbReference>
<dbReference type="PROSITE" id="PS01219">
    <property type="entry name" value="AMMONIUM_TRANSP"/>
    <property type="match status" value="1"/>
</dbReference>
<dbReference type="InterPro" id="IPR001905">
    <property type="entry name" value="Ammonium_transpt"/>
</dbReference>
<feature type="transmembrane region" description="Helical" evidence="8">
    <location>
        <begin position="35"/>
        <end position="56"/>
    </location>
</feature>
<gene>
    <name evidence="10" type="ORF">ENQ76_09830</name>
</gene>
<dbReference type="SUPFAM" id="SSF111352">
    <property type="entry name" value="Ammonium transporter"/>
    <property type="match status" value="1"/>
</dbReference>
<keyword evidence="7 8" id="KW-0924">Ammonia transport</keyword>
<comment type="similarity">
    <text evidence="2 8">Belongs to the ammonia transporter channel (TC 1.A.11.2) family.</text>
</comment>
<evidence type="ECO:0000256" key="8">
    <source>
        <dbReference type="RuleBase" id="RU362002"/>
    </source>
</evidence>
<feature type="transmembrane region" description="Helical" evidence="8">
    <location>
        <begin position="234"/>
        <end position="262"/>
    </location>
</feature>
<feature type="transmembrane region" description="Helical" evidence="8">
    <location>
        <begin position="102"/>
        <end position="121"/>
    </location>
</feature>
<dbReference type="PANTHER" id="PTHR11730:SF89">
    <property type="entry name" value="AMMONIUM TRANSPORTER SLL0108-RELATED"/>
    <property type="match status" value="1"/>
</dbReference>
<dbReference type="PANTHER" id="PTHR11730">
    <property type="entry name" value="AMMONIUM TRANSPORTER"/>
    <property type="match status" value="1"/>
</dbReference>
<keyword evidence="6 8" id="KW-0472">Membrane</keyword>
<evidence type="ECO:0000259" key="9">
    <source>
        <dbReference type="Pfam" id="PF00909"/>
    </source>
</evidence>
<evidence type="ECO:0000256" key="1">
    <source>
        <dbReference type="ARBA" id="ARBA00004141"/>
    </source>
</evidence>
<dbReference type="InterPro" id="IPR018047">
    <property type="entry name" value="Ammonium_transpt_CS"/>
</dbReference>
<evidence type="ECO:0000256" key="6">
    <source>
        <dbReference type="ARBA" id="ARBA00023136"/>
    </source>
</evidence>
<dbReference type="GO" id="GO:0097272">
    <property type="term" value="P:ammonium homeostasis"/>
    <property type="evidence" value="ECO:0007669"/>
    <property type="project" value="TreeGrafter"/>
</dbReference>
<evidence type="ECO:0000256" key="2">
    <source>
        <dbReference type="ARBA" id="ARBA00005887"/>
    </source>
</evidence>
<dbReference type="NCBIfam" id="TIGR00836">
    <property type="entry name" value="amt"/>
    <property type="match status" value="1"/>
</dbReference>
<sequence>MICGMLVFFMNLGFGCVESGFCRAKNCVNILSKNFIVFACCSIGFWIIGWDLMFGAGDNAFIGNSGAIMVQGTDNSPALATQGYDGAYGSIAWSGVPLWAKFFFQLVFAGTAATIVSGAVAERIKYHSFIIFTFMMAVAIYPVTGHWIWGFGYLAATWNFWDFAGSTVVHSVGGWAALTGAIILGPRIGKYGPGGKVNAIPGHSMMSAFIGCLVLWFGWFGFNPGSTMSVGDGSLLALVAVNTNLAAAFATLTSTITAWLMLGKPDIGMTLNGCLAGLVAITAPCGFTNPMCSAIIGAIAGVLVVLAVLTFDRLHIDDPVGATSVHLVNGIFGTICVGLFSTADLSTTPITGGPYAGLFFGGGTKQLIAQLVGIGMVGAYTLVVSAICWMIIKATVGLRVGKEEEMQGLDIGEHGNEAYAGFVIQSPVH</sequence>
<keyword evidence="3 8" id="KW-0813">Transport</keyword>
<dbReference type="Gene3D" id="1.10.3430.10">
    <property type="entry name" value="Ammonium transporter AmtB like domains"/>
    <property type="match status" value="1"/>
</dbReference>
<dbReference type="GO" id="GO:0005886">
    <property type="term" value="C:plasma membrane"/>
    <property type="evidence" value="ECO:0007669"/>
    <property type="project" value="UniProtKB-SubCell"/>
</dbReference>
<dbReference type="AlphaFoldDB" id="A0A7C2NXL1"/>
<feature type="transmembrane region" description="Helical" evidence="8">
    <location>
        <begin position="128"/>
        <end position="149"/>
    </location>
</feature>
<comment type="subcellular location">
    <subcellularLocation>
        <location evidence="8">Cell membrane</location>
        <topology evidence="8">Multi-pass membrane protein</topology>
    </subcellularLocation>
    <subcellularLocation>
        <location evidence="1">Membrane</location>
        <topology evidence="1">Multi-pass membrane protein</topology>
    </subcellularLocation>
</comment>
<evidence type="ECO:0000256" key="4">
    <source>
        <dbReference type="ARBA" id="ARBA00022692"/>
    </source>
</evidence>
<evidence type="ECO:0000256" key="3">
    <source>
        <dbReference type="ARBA" id="ARBA00022448"/>
    </source>
</evidence>
<feature type="transmembrane region" description="Helical" evidence="8">
    <location>
        <begin position="326"/>
        <end position="347"/>
    </location>
</feature>
<feature type="transmembrane region" description="Helical" evidence="8">
    <location>
        <begin position="161"/>
        <end position="184"/>
    </location>
</feature>
<accession>A0A7C2NXL1</accession>
<evidence type="ECO:0000313" key="10">
    <source>
        <dbReference type="EMBL" id="HEN15751.1"/>
    </source>
</evidence>
<feature type="transmembrane region" description="Helical" evidence="8">
    <location>
        <begin position="205"/>
        <end position="222"/>
    </location>
</feature>
<keyword evidence="4 8" id="KW-0812">Transmembrane</keyword>
<reference evidence="10" key="1">
    <citation type="journal article" date="2020" name="mSystems">
        <title>Genome- and Community-Level Interaction Insights into Carbon Utilization and Element Cycling Functions of Hydrothermarchaeota in Hydrothermal Sediment.</title>
        <authorList>
            <person name="Zhou Z."/>
            <person name="Liu Y."/>
            <person name="Xu W."/>
            <person name="Pan J."/>
            <person name="Luo Z.H."/>
            <person name="Li M."/>
        </authorList>
    </citation>
    <scope>NUCLEOTIDE SEQUENCE [LARGE SCALE GENOMIC DNA]</scope>
    <source>
        <strain evidence="10">SpSt-339</strain>
    </source>
</reference>
<organism evidence="10">
    <name type="scientific">Schlesneria paludicola</name>
    <dbReference type="NCBI Taxonomy" id="360056"/>
    <lineage>
        <taxon>Bacteria</taxon>
        <taxon>Pseudomonadati</taxon>
        <taxon>Planctomycetota</taxon>
        <taxon>Planctomycetia</taxon>
        <taxon>Planctomycetales</taxon>
        <taxon>Planctomycetaceae</taxon>
        <taxon>Schlesneria</taxon>
    </lineage>
</organism>
<dbReference type="InterPro" id="IPR024041">
    <property type="entry name" value="NH4_transpt_AmtB-like_dom"/>
</dbReference>
<feature type="transmembrane region" description="Helical" evidence="8">
    <location>
        <begin position="367"/>
        <end position="392"/>
    </location>
</feature>
<protein>
    <recommendedName>
        <fullName evidence="8">Ammonium transporter</fullName>
    </recommendedName>
</protein>
<feature type="transmembrane region" description="Helical" evidence="8">
    <location>
        <begin position="269"/>
        <end position="289"/>
    </location>
</feature>
<comment type="caution">
    <text evidence="10">The sequence shown here is derived from an EMBL/GenBank/DDBJ whole genome shotgun (WGS) entry which is preliminary data.</text>
</comment>
<evidence type="ECO:0000256" key="7">
    <source>
        <dbReference type="ARBA" id="ARBA00023177"/>
    </source>
</evidence>
<dbReference type="EMBL" id="DSOK01000279">
    <property type="protein sequence ID" value="HEN15751.1"/>
    <property type="molecule type" value="Genomic_DNA"/>
</dbReference>
<evidence type="ECO:0000256" key="5">
    <source>
        <dbReference type="ARBA" id="ARBA00022989"/>
    </source>
</evidence>
<feature type="domain" description="Ammonium transporter AmtB-like" evidence="9">
    <location>
        <begin position="1"/>
        <end position="419"/>
    </location>
</feature>
<name>A0A7C2NXL1_9PLAN</name>
<feature type="transmembrane region" description="Helical" evidence="8">
    <location>
        <begin position="295"/>
        <end position="314"/>
    </location>
</feature>
<keyword evidence="5 8" id="KW-1133">Transmembrane helix</keyword>
<proteinExistence type="inferred from homology"/>
<dbReference type="GO" id="GO:0008519">
    <property type="term" value="F:ammonium channel activity"/>
    <property type="evidence" value="ECO:0007669"/>
    <property type="project" value="InterPro"/>
</dbReference>